<feature type="coiled-coil region" evidence="1">
    <location>
        <begin position="697"/>
        <end position="738"/>
    </location>
</feature>
<proteinExistence type="predicted"/>
<feature type="domain" description="YhaN AAA" evidence="3">
    <location>
        <begin position="1"/>
        <end position="189"/>
    </location>
</feature>
<feature type="coiled-coil region" evidence="1">
    <location>
        <begin position="481"/>
        <end position="554"/>
    </location>
</feature>
<evidence type="ECO:0000259" key="3">
    <source>
        <dbReference type="Pfam" id="PF13514"/>
    </source>
</evidence>
<dbReference type="PANTHER" id="PTHR41259">
    <property type="entry name" value="DOUBLE-STRAND BREAK REPAIR RAD50 ATPASE, PUTATIVE-RELATED"/>
    <property type="match status" value="1"/>
</dbReference>
<gene>
    <name evidence="4" type="ORF">OXH55_09540</name>
</gene>
<dbReference type="InterPro" id="IPR038734">
    <property type="entry name" value="YhaN_AAA"/>
</dbReference>
<dbReference type="InterPro" id="IPR027417">
    <property type="entry name" value="P-loop_NTPase"/>
</dbReference>
<keyword evidence="5" id="KW-1185">Reference proteome</keyword>
<dbReference type="SUPFAM" id="SSF52540">
    <property type="entry name" value="P-loop containing nucleoside triphosphate hydrolases"/>
    <property type="match status" value="2"/>
</dbReference>
<dbReference type="Pfam" id="PF13514">
    <property type="entry name" value="AAA_27"/>
    <property type="match status" value="1"/>
</dbReference>
<reference evidence="4" key="1">
    <citation type="submission" date="2022-12" db="EMBL/GenBank/DDBJ databases">
        <authorList>
            <person name="Wang J."/>
        </authorList>
    </citation>
    <scope>NUCLEOTIDE SEQUENCE</scope>
    <source>
        <strain evidence="4">HY-42-06</strain>
    </source>
</reference>
<dbReference type="Proteomes" id="UP001079657">
    <property type="component" value="Unassembled WGS sequence"/>
</dbReference>
<dbReference type="EMBL" id="JAPQES010000003">
    <property type="protein sequence ID" value="MCY6370873.1"/>
    <property type="molecule type" value="Genomic_DNA"/>
</dbReference>
<evidence type="ECO:0000256" key="1">
    <source>
        <dbReference type="SAM" id="Coils"/>
    </source>
</evidence>
<feature type="transmembrane region" description="Helical" evidence="2">
    <location>
        <begin position="429"/>
        <end position="446"/>
    </location>
</feature>
<feature type="coiled-coil region" evidence="1">
    <location>
        <begin position="324"/>
        <end position="358"/>
    </location>
</feature>
<dbReference type="RefSeq" id="WP_268049718.1">
    <property type="nucleotide sequence ID" value="NZ_JAPQES010000003.1"/>
</dbReference>
<sequence length="932" mass="109563">MRIKRIYIKDFGIFRDEKLDNLNGNIVVIGGHNRAGKSSFMELLRHLGFGFLSNNRELPPPNVEYGVNYDVETEEGEIFNIDIKGNKNPVVKGLNVNRQISIQNIYSNVDYFKYKQLFTISLDELQNTGLKNSKEINNMQTIFLGAGFKEIAQVPQILKEIQKEAIKIGGKNGNSSTAQFKEYNKSIKKGIELREKAISEVEEYYDKSKELEKVNKQISEEEDMIQNLEKRINILQIIKSNFSSYEKLKEIQLKLNIFEEENDIKDFKYQAIERVISLKEEYEDVLYEYEQSDFKFKQNTGGHKSLREKLINYKDKIKYFYNNISGMTEKIKNYKELKENCLQEREEIIKEIRNINEEWSDDFNKVLSIKTDIINIEDINNTIDKYNQLMYEKNMIENELKSLKVNKKVIEKTNSKNVYFNIDEFIKRYFYISLMIIILGVVLSFINYYKAGIILAMSGTILGGIYGVIKYISYTVSGDSSDDLRNGIENIKDELNEKNKLYEEVCKKAENNNKKIQGYRSLLNLQVEVSGDMLKEYFRRVKELKSRIINLQGMVSKASKAGNVVNNELNSMLNIVCQFRKTIYKEEIDAVGKSLIKNSDKLFNMIEILNDYVDFSEELQLVQYRKDLLEKKIYETIGEEYNKEDILRVLEEYIEMNKRYKEVLELKSEQEILEKTLKNYCEYDGNYKNIFEKYKLYSEVDEEYDTVEKEFKNIRKELENLKEKRQSLKYELDILKTTENIENAEQYIDNGRKGLRPLAKKYASLKAAEYILRKLQNHFIENTKDSLLRGASEYLSQITEGEYKSILPPEDLSSLEFKTTLEDGNIHHNPEVLSRATKEQLFLAVRLSRIKEINPPLPIILDDSFVNFDEKHTKQVMKILLEISKTNQIFLTTCHPQLLEYIHEVSKDVQYWNLEKGRFTLCDKDSLIKYLV</sequence>
<organism evidence="4 5">
    <name type="scientific">Clostridium ganghwense</name>
    <dbReference type="NCBI Taxonomy" id="312089"/>
    <lineage>
        <taxon>Bacteria</taxon>
        <taxon>Bacillati</taxon>
        <taxon>Bacillota</taxon>
        <taxon>Clostridia</taxon>
        <taxon>Eubacteriales</taxon>
        <taxon>Clostridiaceae</taxon>
        <taxon>Clostridium</taxon>
    </lineage>
</organism>
<name>A0ABT4CR13_9CLOT</name>
<keyword evidence="2" id="KW-0472">Membrane</keyword>
<feature type="coiled-coil region" evidence="1">
    <location>
        <begin position="386"/>
        <end position="413"/>
    </location>
</feature>
<feature type="transmembrane region" description="Helical" evidence="2">
    <location>
        <begin position="452"/>
        <end position="469"/>
    </location>
</feature>
<evidence type="ECO:0000256" key="2">
    <source>
        <dbReference type="SAM" id="Phobius"/>
    </source>
</evidence>
<keyword evidence="1" id="KW-0175">Coiled coil</keyword>
<dbReference type="PANTHER" id="PTHR41259:SF1">
    <property type="entry name" value="DOUBLE-STRAND BREAK REPAIR RAD50 ATPASE, PUTATIVE-RELATED"/>
    <property type="match status" value="1"/>
</dbReference>
<comment type="caution">
    <text evidence="4">The sequence shown here is derived from an EMBL/GenBank/DDBJ whole genome shotgun (WGS) entry which is preliminary data.</text>
</comment>
<feature type="coiled-coil region" evidence="1">
    <location>
        <begin position="194"/>
        <end position="238"/>
    </location>
</feature>
<evidence type="ECO:0000313" key="4">
    <source>
        <dbReference type="EMBL" id="MCY6370873.1"/>
    </source>
</evidence>
<keyword evidence="2" id="KW-0812">Transmembrane</keyword>
<evidence type="ECO:0000313" key="5">
    <source>
        <dbReference type="Proteomes" id="UP001079657"/>
    </source>
</evidence>
<protein>
    <submittedName>
        <fullName evidence="4">AAA family ATPase</fullName>
    </submittedName>
</protein>
<keyword evidence="2" id="KW-1133">Transmembrane helix</keyword>
<dbReference type="Gene3D" id="3.40.50.300">
    <property type="entry name" value="P-loop containing nucleotide triphosphate hydrolases"/>
    <property type="match status" value="2"/>
</dbReference>
<accession>A0ABT4CR13</accession>